<dbReference type="SUPFAM" id="SSF52540">
    <property type="entry name" value="P-loop containing nucleoside triphosphate hydrolases"/>
    <property type="match status" value="1"/>
</dbReference>
<dbReference type="EMBL" id="QVLU01000014">
    <property type="protein sequence ID" value="RGE70689.1"/>
    <property type="molecule type" value="Genomic_DNA"/>
</dbReference>
<comment type="caution">
    <text evidence="2">The sequence shown here is derived from an EMBL/GenBank/DDBJ whole genome shotgun (WGS) entry which is preliminary data.</text>
</comment>
<accession>A0A3E3IUC4</accession>
<dbReference type="Proteomes" id="UP000261166">
    <property type="component" value="Unassembled WGS sequence"/>
</dbReference>
<dbReference type="InterPro" id="IPR003959">
    <property type="entry name" value="ATPase_AAA_core"/>
</dbReference>
<dbReference type="PANTHER" id="PTHR40396">
    <property type="entry name" value="ATPASE-LIKE PROTEIN"/>
    <property type="match status" value="1"/>
</dbReference>
<dbReference type="OrthoDB" id="9795626at2"/>
<dbReference type="RefSeq" id="WP_021638917.1">
    <property type="nucleotide sequence ID" value="NZ_JBKVAZ010000024.1"/>
</dbReference>
<dbReference type="AlphaFoldDB" id="A0A3E3IUC4"/>
<organism evidence="2 3">
    <name type="scientific">Eisenbergiella massiliensis</name>
    <dbReference type="NCBI Taxonomy" id="1720294"/>
    <lineage>
        <taxon>Bacteria</taxon>
        <taxon>Bacillati</taxon>
        <taxon>Bacillota</taxon>
        <taxon>Clostridia</taxon>
        <taxon>Lachnospirales</taxon>
        <taxon>Lachnospiraceae</taxon>
        <taxon>Eisenbergiella</taxon>
    </lineage>
</organism>
<sequence>MFTYIKLKNYCSLVDFQVNFMGKRDNPKKLILIYGENGVGKSNLATAFFTLYETLRTMSIKDMLEKLRESVSDEEFDDSSFQKFMKQNLKDIESIIKSSKTINSQDSMLLEFGFKLNGKKGVYRIETDNTHIISEHLDFVLNKNKTVFFDINETNVWINDKIFKSSDYKEDINILISKFWGKHSLLSLLVYEIEENKKGYVKARICNALFDVISYFMTMSIRVKAGYRVERGKMGISHEILGALDKGKISSLEIHELDKAETLLNEFFTRLYSDVKQVYYKKEFTDDEITYHLMFKKLIYNQLVDIDFDKESTGTQYLLEIIPFFMSCVEGQTAILDEMDTGIHDLLINTVLENLYDSIDGQIIMTTHNTMLLESDLPDECFYIFSVDENANKELLPLSAFEEHLHPNLNKRKRYLKGMYGGVPITMDVDFNELMQMME</sequence>
<evidence type="ECO:0000313" key="2">
    <source>
        <dbReference type="EMBL" id="RGE70689.1"/>
    </source>
</evidence>
<proteinExistence type="predicted"/>
<dbReference type="Gene3D" id="3.40.50.300">
    <property type="entry name" value="P-loop containing nucleotide triphosphate hydrolases"/>
    <property type="match status" value="1"/>
</dbReference>
<evidence type="ECO:0000259" key="1">
    <source>
        <dbReference type="Pfam" id="PF13304"/>
    </source>
</evidence>
<dbReference type="Pfam" id="PF13304">
    <property type="entry name" value="AAA_21"/>
    <property type="match status" value="1"/>
</dbReference>
<dbReference type="InterPro" id="IPR027417">
    <property type="entry name" value="P-loop_NTPase"/>
</dbReference>
<gene>
    <name evidence="2" type="ORF">DWY69_15845</name>
</gene>
<protein>
    <submittedName>
        <fullName evidence="2">Transporter</fullName>
    </submittedName>
</protein>
<dbReference type="PANTHER" id="PTHR40396:SF1">
    <property type="entry name" value="ATPASE AAA-TYPE CORE DOMAIN-CONTAINING PROTEIN"/>
    <property type="match status" value="1"/>
</dbReference>
<name>A0A3E3IUC4_9FIRM</name>
<evidence type="ECO:0000313" key="3">
    <source>
        <dbReference type="Proteomes" id="UP000261166"/>
    </source>
</evidence>
<reference evidence="2 3" key="1">
    <citation type="submission" date="2018-08" db="EMBL/GenBank/DDBJ databases">
        <title>A genome reference for cultivated species of the human gut microbiota.</title>
        <authorList>
            <person name="Zou Y."/>
            <person name="Xue W."/>
            <person name="Luo G."/>
        </authorList>
    </citation>
    <scope>NUCLEOTIDE SEQUENCE [LARGE SCALE GENOMIC DNA]</scope>
    <source>
        <strain evidence="2 3">AF26-4BH</strain>
    </source>
</reference>
<feature type="domain" description="ATPase AAA-type core" evidence="1">
    <location>
        <begin position="266"/>
        <end position="373"/>
    </location>
</feature>